<accession>A0ABQ1HAK2</accession>
<evidence type="ECO:0000256" key="1">
    <source>
        <dbReference type="SAM" id="MobiDB-lite"/>
    </source>
</evidence>
<evidence type="ECO:0000259" key="3">
    <source>
        <dbReference type="PROSITE" id="PS51841"/>
    </source>
</evidence>
<dbReference type="PROSITE" id="PS51841">
    <property type="entry name" value="LTD"/>
    <property type="match status" value="1"/>
</dbReference>
<comment type="caution">
    <text evidence="4">The sequence shown here is derived from an EMBL/GenBank/DDBJ whole genome shotgun (WGS) entry which is preliminary data.</text>
</comment>
<evidence type="ECO:0000313" key="4">
    <source>
        <dbReference type="EMBL" id="GGA66588.1"/>
    </source>
</evidence>
<dbReference type="EMBL" id="BMKC01000001">
    <property type="protein sequence ID" value="GGA66588.1"/>
    <property type="molecule type" value="Genomic_DNA"/>
</dbReference>
<feature type="region of interest" description="Disordered" evidence="1">
    <location>
        <begin position="190"/>
        <end position="214"/>
    </location>
</feature>
<organism evidence="4 5">
    <name type="scientific">Arenimonas soli</name>
    <dbReference type="NCBI Taxonomy" id="2269504"/>
    <lineage>
        <taxon>Bacteria</taxon>
        <taxon>Pseudomonadati</taxon>
        <taxon>Pseudomonadota</taxon>
        <taxon>Gammaproteobacteria</taxon>
        <taxon>Lysobacterales</taxon>
        <taxon>Lysobacteraceae</taxon>
        <taxon>Arenimonas</taxon>
    </lineage>
</organism>
<protein>
    <submittedName>
        <fullName evidence="4">Nuclease</fullName>
    </submittedName>
</protein>
<dbReference type="Gene3D" id="3.60.10.10">
    <property type="entry name" value="Endonuclease/exonuclease/phosphatase"/>
    <property type="match status" value="1"/>
</dbReference>
<reference evidence="5" key="1">
    <citation type="journal article" date="2019" name="Int. J. Syst. Evol. Microbiol.">
        <title>The Global Catalogue of Microorganisms (GCM) 10K type strain sequencing project: providing services to taxonomists for standard genome sequencing and annotation.</title>
        <authorList>
            <consortium name="The Broad Institute Genomics Platform"/>
            <consortium name="The Broad Institute Genome Sequencing Center for Infectious Disease"/>
            <person name="Wu L."/>
            <person name="Ma J."/>
        </authorList>
    </citation>
    <scope>NUCLEOTIDE SEQUENCE [LARGE SCALE GENOMIC DNA]</scope>
    <source>
        <strain evidence="5">CGMCC 1.15905</strain>
    </source>
</reference>
<feature type="chain" id="PRO_5046219016" evidence="2">
    <location>
        <begin position="23"/>
        <end position="1035"/>
    </location>
</feature>
<feature type="region of interest" description="Disordered" evidence="1">
    <location>
        <begin position="1010"/>
        <end position="1035"/>
    </location>
</feature>
<dbReference type="Proteomes" id="UP000623419">
    <property type="component" value="Unassembled WGS sequence"/>
</dbReference>
<feature type="domain" description="LTD" evidence="3">
    <location>
        <begin position="17"/>
        <end position="169"/>
    </location>
</feature>
<keyword evidence="5" id="KW-1185">Reference proteome</keyword>
<evidence type="ECO:0000256" key="2">
    <source>
        <dbReference type="SAM" id="SignalP"/>
    </source>
</evidence>
<gene>
    <name evidence="4" type="ORF">GCM10011521_00890</name>
</gene>
<feature type="compositionally biased region" description="Polar residues" evidence="1">
    <location>
        <begin position="191"/>
        <end position="212"/>
    </location>
</feature>
<dbReference type="SUPFAM" id="SSF56219">
    <property type="entry name" value="DNase I-like"/>
    <property type="match status" value="1"/>
</dbReference>
<evidence type="ECO:0000313" key="5">
    <source>
        <dbReference type="Proteomes" id="UP000623419"/>
    </source>
</evidence>
<proteinExistence type="predicted"/>
<dbReference type="RefSeq" id="WP_188659860.1">
    <property type="nucleotide sequence ID" value="NZ_BMKC01000001.1"/>
</dbReference>
<dbReference type="CDD" id="cd04486">
    <property type="entry name" value="YhcR_OBF_like"/>
    <property type="match status" value="1"/>
</dbReference>
<keyword evidence="2" id="KW-0732">Signal</keyword>
<dbReference type="PANTHER" id="PTHR42834:SF1">
    <property type="entry name" value="ENDONUCLEASE_EXONUCLEASE_PHOSPHATASE FAMILY PROTEIN (AFU_ORTHOLOGUE AFUA_3G09210)"/>
    <property type="match status" value="1"/>
</dbReference>
<dbReference type="Pfam" id="PF03372">
    <property type="entry name" value="Exo_endo_phos"/>
    <property type="match status" value="1"/>
</dbReference>
<name>A0ABQ1HAK2_9GAMM</name>
<dbReference type="Pfam" id="PF00932">
    <property type="entry name" value="LTD"/>
    <property type="match status" value="1"/>
</dbReference>
<sequence length="1035" mass="107625">MRHHPRLHALCALLFLPLAAQAATADLLISEVIEGSSNNKAVEIHNGTGAPVDLSAGGYTLQFYFNGNTSPGTTLALSGTLADGDVYVLAPASATAAILAQADQTGGTWFNGDDAIVLRRGGSAGPVVDSLGQVGVDPGSQWGSGLVSTADNTLRRLATVCAGDTTPDDAFDPALEWEGYAQDTFDGLGSHATNCGGTPQPTDPTATGSASPASLAAGDDTVLTVQVTPGANPASTGLVVSADLEAIGGSAGQAFRDDGLSGDLVANDLEFTWAGTVAPGTSPGPKSLPVQVADDQGRSGAGTINLSVAIRVGIAGIQGQGIGSPLPVGTEVVTEGIVTARRGNGYFIQSAPGEDDGDPATAEGVFVFTSAPPPADAAVGNRVRVAGRVSEFSRTPHGYPLTQLNWASLTVLATGQALPAPVVIDDTVLAPTVALDALGRYQGMRVVLPAATVVGPTNGFGDFHVTLPGVPRPVREPGIAALDAVPLPPGNAIPVFDRNPERLRVESLGLEGGSAFNLDAGASVQGMEGILYYDRGDFTLLLGQRDATTSAGGALVAAVPAVEEGAVRIASYNIQNLSGGESVPLDRLAKLTDVFCQYLRTPDVVGLVEIGNLETARRLARAINEDEFDNCPDNPAYEAYLLSTSGSQRLGYLVKTAPVADGQPRVEVRGVVEHFVGEPLVAPDGSINPSLRLFDRPPLQLDARVNDGNGRQFPVQVLLNHNLSLLDTNNLSSNAQWGTVGNRSREKRKQQAERLSQLVESIQQADPAMPLVLVGDFNAFEFSDGYVDVMGIIAGTPAPADEVLLAGQSAVTRPLVNLIGTRPVDQRYSYVFEGNAQNLDHALVNQAVLEATEATLYHARVNSDFAADLAADPTVPVRSSDHDPLVADLVVPAFLDADLAVLVAGPFVPVHDGQRAPFLALVGNLGQSRALRPELVVHLDARPDQLLAVHAEGWLCDAPVADGDGSRLACGREEALAPGGFDLLRFDLQARRETVQDQVGLHIQARTRSNDTYAGNDSDGASVKVVGRPRSRGGH</sequence>
<feature type="signal peptide" evidence="2">
    <location>
        <begin position="1"/>
        <end position="22"/>
    </location>
</feature>
<dbReference type="InterPro" id="IPR001322">
    <property type="entry name" value="Lamin_tail_dom"/>
</dbReference>
<dbReference type="InterPro" id="IPR036691">
    <property type="entry name" value="Endo/exonu/phosph_ase_sf"/>
</dbReference>
<dbReference type="InterPro" id="IPR005135">
    <property type="entry name" value="Endo/exonuclease/phosphatase"/>
</dbReference>
<dbReference type="PANTHER" id="PTHR42834">
    <property type="entry name" value="ENDONUCLEASE/EXONUCLEASE/PHOSPHATASE FAMILY PROTEIN (AFU_ORTHOLOGUE AFUA_3G09210)"/>
    <property type="match status" value="1"/>
</dbReference>